<organism evidence="1">
    <name type="scientific">Solanum chacoense</name>
    <name type="common">Chaco potato</name>
    <dbReference type="NCBI Taxonomy" id="4108"/>
    <lineage>
        <taxon>Eukaryota</taxon>
        <taxon>Viridiplantae</taxon>
        <taxon>Streptophyta</taxon>
        <taxon>Embryophyta</taxon>
        <taxon>Tracheophyta</taxon>
        <taxon>Spermatophyta</taxon>
        <taxon>Magnoliopsida</taxon>
        <taxon>eudicotyledons</taxon>
        <taxon>Gunneridae</taxon>
        <taxon>Pentapetalae</taxon>
        <taxon>asterids</taxon>
        <taxon>lamiids</taxon>
        <taxon>Solanales</taxon>
        <taxon>Solanaceae</taxon>
        <taxon>Solanoideae</taxon>
        <taxon>Solaneae</taxon>
        <taxon>Solanum</taxon>
    </lineage>
</organism>
<protein>
    <submittedName>
        <fullName evidence="1">Putative ovule protein</fullName>
    </submittedName>
</protein>
<sequence length="155" mass="16025">MALLVNTALTMTLRPGSVKTISDALLAASVASSTAIPMSAFLSAGASFTPSPVIPQMCFLSWSFFTISYLCSGKTPAKPSAFSISSSTGIEAMVASLCSPRRAEEGYMLVPMPSLRAVSLPMASWSPVIILTATPSSRALRIVSALSCLGGSKRG</sequence>
<reference evidence="1" key="1">
    <citation type="submission" date="2015-12" db="EMBL/GenBank/DDBJ databases">
        <title>Gene expression during late stages of embryo sac development: a critical building block for successful pollen-pistil interactions.</title>
        <authorList>
            <person name="Liu Y."/>
            <person name="Joly V."/>
            <person name="Sabar M."/>
            <person name="Matton D.P."/>
        </authorList>
    </citation>
    <scope>NUCLEOTIDE SEQUENCE</scope>
</reference>
<accession>A0A0V0GQ40</accession>
<name>A0A0V0GQ40_SOLCH</name>
<dbReference type="AlphaFoldDB" id="A0A0V0GQ40"/>
<evidence type="ECO:0000313" key="1">
    <source>
        <dbReference type="EMBL" id="JAP10136.1"/>
    </source>
</evidence>
<proteinExistence type="predicted"/>
<feature type="non-terminal residue" evidence="1">
    <location>
        <position position="155"/>
    </location>
</feature>
<dbReference type="EMBL" id="GEDG01033676">
    <property type="protein sequence ID" value="JAP10136.1"/>
    <property type="molecule type" value="Transcribed_RNA"/>
</dbReference>